<dbReference type="InterPro" id="IPR025282">
    <property type="entry name" value="DUF4214"/>
</dbReference>
<sequence>MIEAFATSAESQKRYGELSNSDKITAIYQSLYDRAPDPGGLSFYLDQLEQGKMTQATIMLNILDGSRGVDLARIDRLVDSAMNQIDSGQLERLASEYGSQREPDAAQPGTLSLSDGRVYEVVVGTNGADTFAHAAGDKVYLGLAGDDQLTVLPDASGRAILVGGSGDDYYEVRSTEAVIVKDSGGGDDTLNWLAANGSSQNYTVDNRILVQETDRTFSGDIMTSWIGDLRASEDVIEAIGQGESAIELGLGQEQFIDFLSQYQSWRRNKPAGDVGLDGYQEDLTAIAGLNAQYDDAM</sequence>
<dbReference type="InterPro" id="IPR011049">
    <property type="entry name" value="Serralysin-like_metalloprot_C"/>
</dbReference>
<proteinExistence type="predicted"/>
<feature type="domain" description="DUF4214" evidence="1">
    <location>
        <begin position="3"/>
        <end position="63"/>
    </location>
</feature>
<protein>
    <submittedName>
        <fullName evidence="2">DUF4214 domain-containing protein</fullName>
    </submittedName>
</protein>
<dbReference type="AlphaFoldDB" id="A0A557RGP1"/>
<dbReference type="SUPFAM" id="SSF51120">
    <property type="entry name" value="beta-Roll"/>
    <property type="match status" value="1"/>
</dbReference>
<comment type="caution">
    <text evidence="2">The sequence shown here is derived from an EMBL/GenBank/DDBJ whole genome shotgun (WGS) entry which is preliminary data.</text>
</comment>
<evidence type="ECO:0000313" key="2">
    <source>
        <dbReference type="EMBL" id="TVO64323.1"/>
    </source>
</evidence>
<name>A0A557RGP1_9GAMM</name>
<dbReference type="Proteomes" id="UP000316688">
    <property type="component" value="Unassembled WGS sequence"/>
</dbReference>
<evidence type="ECO:0000313" key="3">
    <source>
        <dbReference type="Proteomes" id="UP000316688"/>
    </source>
</evidence>
<dbReference type="Pfam" id="PF13946">
    <property type="entry name" value="DUF4214"/>
    <property type="match status" value="1"/>
</dbReference>
<dbReference type="EMBL" id="VMKP01000003">
    <property type="protein sequence ID" value="TVO64323.1"/>
    <property type="molecule type" value="Genomic_DNA"/>
</dbReference>
<gene>
    <name evidence="2" type="ORF">FPL11_06550</name>
</gene>
<keyword evidence="3" id="KW-1185">Reference proteome</keyword>
<reference evidence="2 3" key="1">
    <citation type="submission" date="2019-07" db="EMBL/GenBank/DDBJ databases">
        <title>Reclasification of Spiribacter aquaticus.</title>
        <authorList>
            <person name="Leon M.J."/>
            <person name="Sanchez-Porro C."/>
            <person name="Ventosa A."/>
        </authorList>
    </citation>
    <scope>NUCLEOTIDE SEQUENCE [LARGE SCALE GENOMIC DNA]</scope>
    <source>
        <strain evidence="2 3">SP30</strain>
    </source>
</reference>
<organism evidence="2 3">
    <name type="scientific">Spiribacter aquaticus</name>
    <dbReference type="NCBI Taxonomy" id="1935996"/>
    <lineage>
        <taxon>Bacteria</taxon>
        <taxon>Pseudomonadati</taxon>
        <taxon>Pseudomonadota</taxon>
        <taxon>Gammaproteobacteria</taxon>
        <taxon>Chromatiales</taxon>
        <taxon>Ectothiorhodospiraceae</taxon>
        <taxon>Spiribacter</taxon>
    </lineage>
</organism>
<dbReference type="Gene3D" id="2.150.10.10">
    <property type="entry name" value="Serralysin-like metalloprotease, C-terminal"/>
    <property type="match status" value="1"/>
</dbReference>
<evidence type="ECO:0000259" key="1">
    <source>
        <dbReference type="Pfam" id="PF13946"/>
    </source>
</evidence>
<accession>A0A557RGP1</accession>